<dbReference type="InterPro" id="IPR025501">
    <property type="entry name" value="MinD_FleN"/>
</dbReference>
<evidence type="ECO:0000313" key="5">
    <source>
        <dbReference type="Proteomes" id="UP000249065"/>
    </source>
</evidence>
<keyword evidence="5" id="KW-1185">Reference proteome</keyword>
<dbReference type="InterPro" id="IPR050625">
    <property type="entry name" value="ParA/MinD_ATPase"/>
</dbReference>
<keyword evidence="1" id="KW-0547">Nucleotide-binding</keyword>
<evidence type="ECO:0000256" key="1">
    <source>
        <dbReference type="ARBA" id="ARBA00022741"/>
    </source>
</evidence>
<dbReference type="PANTHER" id="PTHR43384">
    <property type="entry name" value="SEPTUM SITE-DETERMINING PROTEIN MIND HOMOLOG, CHLOROPLASTIC-RELATED"/>
    <property type="match status" value="1"/>
</dbReference>
<dbReference type="AlphaFoldDB" id="A0A327M8V2"/>
<proteinExistence type="predicted"/>
<organism evidence="4 5">
    <name type="scientific">Roseicella frigidaeris</name>
    <dbReference type="NCBI Taxonomy" id="2230885"/>
    <lineage>
        <taxon>Bacteria</taxon>
        <taxon>Pseudomonadati</taxon>
        <taxon>Pseudomonadota</taxon>
        <taxon>Alphaproteobacteria</taxon>
        <taxon>Acetobacterales</taxon>
        <taxon>Roseomonadaceae</taxon>
        <taxon>Roseicella</taxon>
    </lineage>
</organism>
<comment type="caution">
    <text evidence="4">The sequence shown here is derived from an EMBL/GenBank/DDBJ whole genome shotgun (WGS) entry which is preliminary data.</text>
</comment>
<dbReference type="GO" id="GO:0005524">
    <property type="term" value="F:ATP binding"/>
    <property type="evidence" value="ECO:0007669"/>
    <property type="project" value="UniProtKB-KW"/>
</dbReference>
<evidence type="ECO:0000259" key="3">
    <source>
        <dbReference type="Pfam" id="PF01656"/>
    </source>
</evidence>
<dbReference type="PIRSF" id="PIRSF003092">
    <property type="entry name" value="MinD"/>
    <property type="match status" value="1"/>
</dbReference>
<sequence>MQAAEETGSLPEGRRAAAPRLVAIASGKGGVGKTCLAIGLAQALAQGGRRVLLVDADLGLANVDVQLGLAPGADLTAVLAGRMSAAEAATRHPAGFAVLPGRSGSGALAGLDPALFARLEAALGEARAGFDLVLLDLGAGLDAAVRRLAALADLLLVVATEEPTSLTDAYAVVKLHRRDRPGGAARLVVNQAADRAAGERTWRTLDQACSRFLGAGLPLAGVVRRDARVPEAIRRQVPLLTRHPGCAAALDIAQLAKVLAP</sequence>
<dbReference type="Gene3D" id="3.40.50.300">
    <property type="entry name" value="P-loop containing nucleotide triphosphate hydrolases"/>
    <property type="match status" value="1"/>
</dbReference>
<evidence type="ECO:0000256" key="2">
    <source>
        <dbReference type="ARBA" id="ARBA00022840"/>
    </source>
</evidence>
<dbReference type="PANTHER" id="PTHR43384:SF4">
    <property type="entry name" value="CELLULOSE BIOSYNTHESIS PROTEIN BCSQ-RELATED"/>
    <property type="match status" value="1"/>
</dbReference>
<gene>
    <name evidence="4" type="ORF">DOO78_12240</name>
</gene>
<dbReference type="GO" id="GO:0005829">
    <property type="term" value="C:cytosol"/>
    <property type="evidence" value="ECO:0007669"/>
    <property type="project" value="TreeGrafter"/>
</dbReference>
<dbReference type="Proteomes" id="UP000249065">
    <property type="component" value="Unassembled WGS sequence"/>
</dbReference>
<dbReference type="OrthoDB" id="9816297at2"/>
<keyword evidence="2" id="KW-0067">ATP-binding</keyword>
<dbReference type="InterPro" id="IPR027417">
    <property type="entry name" value="P-loop_NTPase"/>
</dbReference>
<dbReference type="GO" id="GO:0016887">
    <property type="term" value="F:ATP hydrolysis activity"/>
    <property type="evidence" value="ECO:0007669"/>
    <property type="project" value="TreeGrafter"/>
</dbReference>
<dbReference type="Pfam" id="PF01656">
    <property type="entry name" value="CbiA"/>
    <property type="match status" value="1"/>
</dbReference>
<protein>
    <submittedName>
        <fullName evidence="4">Cobyrinic acid a,c-diamide synthase</fullName>
    </submittedName>
</protein>
<dbReference type="RefSeq" id="WP_111470129.1">
    <property type="nucleotide sequence ID" value="NZ_QLIX01000007.1"/>
</dbReference>
<dbReference type="GO" id="GO:0051782">
    <property type="term" value="P:negative regulation of cell division"/>
    <property type="evidence" value="ECO:0007669"/>
    <property type="project" value="TreeGrafter"/>
</dbReference>
<dbReference type="GO" id="GO:0009898">
    <property type="term" value="C:cytoplasmic side of plasma membrane"/>
    <property type="evidence" value="ECO:0007669"/>
    <property type="project" value="TreeGrafter"/>
</dbReference>
<feature type="domain" description="CobQ/CobB/MinD/ParA nucleotide binding" evidence="3">
    <location>
        <begin position="22"/>
        <end position="238"/>
    </location>
</feature>
<name>A0A327M8V2_9PROT</name>
<accession>A0A327M8V2</accession>
<reference evidence="5" key="1">
    <citation type="submission" date="2018-06" db="EMBL/GenBank/DDBJ databases">
        <authorList>
            <person name="Khan S.A."/>
        </authorList>
    </citation>
    <scope>NUCLEOTIDE SEQUENCE [LARGE SCALE GENOMIC DNA]</scope>
    <source>
        <strain evidence="5">DB-1506</strain>
    </source>
</reference>
<evidence type="ECO:0000313" key="4">
    <source>
        <dbReference type="EMBL" id="RAI58907.1"/>
    </source>
</evidence>
<dbReference type="SUPFAM" id="SSF52540">
    <property type="entry name" value="P-loop containing nucleoside triphosphate hydrolases"/>
    <property type="match status" value="1"/>
</dbReference>
<dbReference type="EMBL" id="QLIX01000007">
    <property type="protein sequence ID" value="RAI58907.1"/>
    <property type="molecule type" value="Genomic_DNA"/>
</dbReference>
<dbReference type="InterPro" id="IPR002586">
    <property type="entry name" value="CobQ/CobB/MinD/ParA_Nub-bd_dom"/>
</dbReference>